<evidence type="ECO:0000313" key="5">
    <source>
        <dbReference type="Proteomes" id="UP000232533"/>
    </source>
</evidence>
<dbReference type="RefSeq" id="WP_070055138.1">
    <property type="nucleotide sequence ID" value="NZ_FVZF01000005.1"/>
</dbReference>
<reference evidence="3 5" key="1">
    <citation type="submission" date="2015-10" db="EMBL/GenBank/DDBJ databases">
        <title>Draft genome sequence of Salegentibacter salinarum KCTC 12975.</title>
        <authorList>
            <person name="Lin W."/>
            <person name="Zheng Q."/>
        </authorList>
    </citation>
    <scope>NUCLEOTIDE SEQUENCE [LARGE SCALE GENOMIC DNA]</scope>
    <source>
        <strain evidence="3 5">KCTC 12974</strain>
    </source>
</reference>
<organism evidence="3 5">
    <name type="scientific">Salegentibacter salarius</name>
    <dbReference type="NCBI Taxonomy" id="435906"/>
    <lineage>
        <taxon>Bacteria</taxon>
        <taxon>Pseudomonadati</taxon>
        <taxon>Bacteroidota</taxon>
        <taxon>Flavobacteriia</taxon>
        <taxon>Flavobacteriales</taxon>
        <taxon>Flavobacteriaceae</taxon>
        <taxon>Salegentibacter</taxon>
    </lineage>
</organism>
<evidence type="ECO:0000313" key="2">
    <source>
        <dbReference type="EMBL" id="OEY71492.1"/>
    </source>
</evidence>
<dbReference type="Proteomes" id="UP000232533">
    <property type="component" value="Unassembled WGS sequence"/>
</dbReference>
<dbReference type="EMBL" id="MJBR01000049">
    <property type="protein sequence ID" value="OEY71492.1"/>
    <property type="molecule type" value="Genomic_DNA"/>
</dbReference>
<gene>
    <name evidence="3" type="ORF">APR40_05005</name>
    <name evidence="2" type="ORF">BHS39_05005</name>
</gene>
<dbReference type="Proteomes" id="UP000176009">
    <property type="component" value="Unassembled WGS sequence"/>
</dbReference>
<name>A0A2N0TNH8_9FLAO</name>
<keyword evidence="4" id="KW-1185">Reference proteome</keyword>
<dbReference type="Pfam" id="PF13568">
    <property type="entry name" value="OMP_b-brl_2"/>
    <property type="match status" value="1"/>
</dbReference>
<accession>A0A2N0TNH8</accession>
<dbReference type="InterPro" id="IPR025665">
    <property type="entry name" value="Beta-barrel_OMP_2"/>
</dbReference>
<protein>
    <recommendedName>
        <fullName evidence="1">Outer membrane protein beta-barrel domain-containing protein</fullName>
    </recommendedName>
</protein>
<dbReference type="AlphaFoldDB" id="A0A2N0TNH8"/>
<comment type="caution">
    <text evidence="3">The sequence shown here is derived from an EMBL/GenBank/DDBJ whole genome shotgun (WGS) entry which is preliminary data.</text>
</comment>
<dbReference type="EMBL" id="LKTR01000054">
    <property type="protein sequence ID" value="PKD16282.1"/>
    <property type="molecule type" value="Genomic_DNA"/>
</dbReference>
<proteinExistence type="predicted"/>
<reference evidence="2 4" key="2">
    <citation type="submission" date="2016-09" db="EMBL/GenBank/DDBJ databases">
        <title>Genome Sequence of Salegentibacter salarius,Isolated from a Marine Solar Saltern of the Yellow Sea in South Korea.</title>
        <authorList>
            <person name="Zheng Q."/>
            <person name="Liu Y."/>
        </authorList>
    </citation>
    <scope>NUCLEOTIDE SEQUENCE [LARGE SCALE GENOMIC DNA]</scope>
    <source>
        <strain evidence="2 4">KCTC 12974</strain>
    </source>
</reference>
<evidence type="ECO:0000313" key="3">
    <source>
        <dbReference type="EMBL" id="PKD16282.1"/>
    </source>
</evidence>
<dbReference type="SUPFAM" id="SSF56925">
    <property type="entry name" value="OMPA-like"/>
    <property type="match status" value="1"/>
</dbReference>
<dbReference type="OrthoDB" id="947434at2"/>
<dbReference type="InterPro" id="IPR011250">
    <property type="entry name" value="OMP/PagP_B-barrel"/>
</dbReference>
<sequence>MRNLILIFSFFIFTGSTIKAQEFVYFGAKSGINLTNLSSDNFAKTSFRTGFHLGLLAEVPLSNKISIQPEILYSTQGTEADVITFEGNLNIDYNLEYLQVPVLAKIYLTESLSIEAGPSFNFLVKEEIWDRKTEYGSSFEFGGALGVSYAISNGFFVTTRYFYGFTNALDAYSTKFNNSGFQLGIGFMF</sequence>
<feature type="domain" description="Outer membrane protein beta-barrel" evidence="1">
    <location>
        <begin position="20"/>
        <end position="169"/>
    </location>
</feature>
<evidence type="ECO:0000313" key="4">
    <source>
        <dbReference type="Proteomes" id="UP000176009"/>
    </source>
</evidence>
<evidence type="ECO:0000259" key="1">
    <source>
        <dbReference type="Pfam" id="PF13568"/>
    </source>
</evidence>